<dbReference type="PROSITE" id="PS00444">
    <property type="entry name" value="POLYPRENYL_SYNTHASE_2"/>
    <property type="match status" value="1"/>
</dbReference>
<evidence type="ECO:0000313" key="8">
    <source>
        <dbReference type="Proteomes" id="UP001565927"/>
    </source>
</evidence>
<proteinExistence type="inferred from homology"/>
<dbReference type="PROSITE" id="PS00723">
    <property type="entry name" value="POLYPRENYL_SYNTHASE_1"/>
    <property type="match status" value="1"/>
</dbReference>
<dbReference type="EMBL" id="JBGFTU010000004">
    <property type="protein sequence ID" value="MEZ0164055.1"/>
    <property type="molecule type" value="Genomic_DNA"/>
</dbReference>
<dbReference type="CDD" id="cd00685">
    <property type="entry name" value="Trans_IPPS_HT"/>
    <property type="match status" value="1"/>
</dbReference>
<dbReference type="PANTHER" id="PTHR12001">
    <property type="entry name" value="GERANYLGERANYL PYROPHOSPHATE SYNTHASE"/>
    <property type="match status" value="1"/>
</dbReference>
<dbReference type="InterPro" id="IPR008949">
    <property type="entry name" value="Isoprenoid_synthase_dom_sf"/>
</dbReference>
<evidence type="ECO:0000313" key="7">
    <source>
        <dbReference type="EMBL" id="MEZ0164055.1"/>
    </source>
</evidence>
<dbReference type="SUPFAM" id="SSF48576">
    <property type="entry name" value="Terpenoid synthases"/>
    <property type="match status" value="1"/>
</dbReference>
<gene>
    <name evidence="7" type="ORF">AB2L27_04650</name>
</gene>
<keyword evidence="4" id="KW-0479">Metal-binding</keyword>
<comment type="cofactor">
    <cofactor evidence="1">
        <name>Mg(2+)</name>
        <dbReference type="ChEBI" id="CHEBI:18420"/>
    </cofactor>
</comment>
<protein>
    <submittedName>
        <fullName evidence="7">Polyprenyl synthetase family protein</fullName>
        <ecNumber evidence="7">2.5.1.-</ecNumber>
    </submittedName>
</protein>
<dbReference type="Pfam" id="PF00348">
    <property type="entry name" value="polyprenyl_synt"/>
    <property type="match status" value="1"/>
</dbReference>
<accession>A0ABV4GXK5</accession>
<keyword evidence="3 6" id="KW-0808">Transferase</keyword>
<dbReference type="Gene3D" id="1.10.600.10">
    <property type="entry name" value="Farnesyl Diphosphate Synthase"/>
    <property type="match status" value="1"/>
</dbReference>
<dbReference type="InterPro" id="IPR000092">
    <property type="entry name" value="Polyprenyl_synt"/>
</dbReference>
<comment type="similarity">
    <text evidence="2 6">Belongs to the FPP/GGPP synthase family.</text>
</comment>
<evidence type="ECO:0000256" key="3">
    <source>
        <dbReference type="ARBA" id="ARBA00022679"/>
    </source>
</evidence>
<comment type="caution">
    <text evidence="7">The sequence shown here is derived from an EMBL/GenBank/DDBJ whole genome shotgun (WGS) entry which is preliminary data.</text>
</comment>
<dbReference type="SFLD" id="SFLDG01017">
    <property type="entry name" value="Polyprenyl_Transferase_Like"/>
    <property type="match status" value="1"/>
</dbReference>
<keyword evidence="5" id="KW-0460">Magnesium</keyword>
<dbReference type="EC" id="2.5.1.-" evidence="7"/>
<sequence length="369" mass="39439">MPPTPSVETTAALRTTAELRTAVSTVLEEFLHDQAAVLREVGAECDPVLDAISSLLRGGKRLRPAFCFWGYHGVPGAPPQEGVVTAAAALELFQAAALIHDDVMDDSDTRRGQPAVHRRFEALHREQDWEGSRSRFGLAGAVLAGDLCLGWSDELFSRSGLPAEAVLRGRRVFNTMRTQLMGGQYLDMLEQASSSQRGSDGAVDRARRVLTFKSAKYSIEHPLLLGGSLAGASTDLLADYSRFGLALGEAFQLRDDVLGVFGDPSETGKPAGDDLREGKRTVLVGLAVQHATPAQAETVRRLLGDPDLTTEGVDTLRDVLTDTGALAGVEELIGRQVEVACRTLDGADLTEDARGALHALVVAATSRRS</sequence>
<evidence type="ECO:0000256" key="6">
    <source>
        <dbReference type="RuleBase" id="RU004466"/>
    </source>
</evidence>
<organism evidence="7 8">
    <name type="scientific">Kineococcus halophytocola</name>
    <dbReference type="NCBI Taxonomy" id="3234027"/>
    <lineage>
        <taxon>Bacteria</taxon>
        <taxon>Bacillati</taxon>
        <taxon>Actinomycetota</taxon>
        <taxon>Actinomycetes</taxon>
        <taxon>Kineosporiales</taxon>
        <taxon>Kineosporiaceae</taxon>
        <taxon>Kineococcus</taxon>
    </lineage>
</organism>
<dbReference type="Proteomes" id="UP001565927">
    <property type="component" value="Unassembled WGS sequence"/>
</dbReference>
<dbReference type="RefSeq" id="WP_370440302.1">
    <property type="nucleotide sequence ID" value="NZ_JBGFTU010000004.1"/>
</dbReference>
<evidence type="ECO:0000256" key="1">
    <source>
        <dbReference type="ARBA" id="ARBA00001946"/>
    </source>
</evidence>
<evidence type="ECO:0000256" key="2">
    <source>
        <dbReference type="ARBA" id="ARBA00006706"/>
    </source>
</evidence>
<keyword evidence="8" id="KW-1185">Reference proteome</keyword>
<dbReference type="SFLD" id="SFLDS00005">
    <property type="entry name" value="Isoprenoid_Synthase_Type_I"/>
    <property type="match status" value="1"/>
</dbReference>
<dbReference type="InterPro" id="IPR033749">
    <property type="entry name" value="Polyprenyl_synt_CS"/>
</dbReference>
<evidence type="ECO:0000256" key="5">
    <source>
        <dbReference type="ARBA" id="ARBA00022842"/>
    </source>
</evidence>
<evidence type="ECO:0000256" key="4">
    <source>
        <dbReference type="ARBA" id="ARBA00022723"/>
    </source>
</evidence>
<dbReference type="PANTHER" id="PTHR12001:SF85">
    <property type="entry name" value="SHORT CHAIN ISOPRENYL DIPHOSPHATE SYNTHASE"/>
    <property type="match status" value="1"/>
</dbReference>
<name>A0ABV4GXK5_9ACTN</name>
<reference evidence="7 8" key="1">
    <citation type="submission" date="2024-07" db="EMBL/GenBank/DDBJ databases">
        <authorList>
            <person name="Thanompreechachai J."/>
            <person name="Duangmal K."/>
        </authorList>
    </citation>
    <scope>NUCLEOTIDE SEQUENCE [LARGE SCALE GENOMIC DNA]</scope>
    <source>
        <strain evidence="7 8">LSe6-4</strain>
    </source>
</reference>
<dbReference type="GO" id="GO:0016740">
    <property type="term" value="F:transferase activity"/>
    <property type="evidence" value="ECO:0007669"/>
    <property type="project" value="UniProtKB-KW"/>
</dbReference>